<keyword evidence="5" id="KW-0175">Coiled coil</keyword>
<evidence type="ECO:0000256" key="1">
    <source>
        <dbReference type="ARBA" id="ARBA00009369"/>
    </source>
</evidence>
<accession>A0ABR9V1Q8</accession>
<feature type="domain" description="Rod shape-determining protein MreC beta-barrel core" evidence="7">
    <location>
        <begin position="100"/>
        <end position="244"/>
    </location>
</feature>
<feature type="transmembrane region" description="Helical" evidence="6">
    <location>
        <begin position="12"/>
        <end position="29"/>
    </location>
</feature>
<keyword evidence="9" id="KW-1185">Reference proteome</keyword>
<proteinExistence type="inferred from homology"/>
<dbReference type="PANTHER" id="PTHR34138">
    <property type="entry name" value="CELL SHAPE-DETERMINING PROTEIN MREC"/>
    <property type="match status" value="1"/>
</dbReference>
<comment type="caution">
    <text evidence="8">The sequence shown here is derived from an EMBL/GenBank/DDBJ whole genome shotgun (WGS) entry which is preliminary data.</text>
</comment>
<evidence type="ECO:0000313" key="9">
    <source>
        <dbReference type="Proteomes" id="UP000654604"/>
    </source>
</evidence>
<keyword evidence="6" id="KW-0472">Membrane</keyword>
<comment type="similarity">
    <text evidence="1">Belongs to the MreC family.</text>
</comment>
<sequence>MRTIRRWWSKKGSQFIWGLGALAIAFIIYKTQGALINEMLYRASSIFRYDISVEQEKLYGDRTIQQLENQINQLEIQNQQLREILDYQNQNPGNTVTARIIGRSPDSWWQIVTIDAGANQGITENNPVIAIGGLVGRITQVTPNTSRVLLISDYNSRVGATLNRTGYQGFIKGQSTQIGIMEFYDKVTDVQEGDFITTSNLSTLFPPDIPIGKVVSINLNRSPAPEAQVEFTAPIDFLNWVMVMTN</sequence>
<dbReference type="Gene3D" id="2.40.10.350">
    <property type="entry name" value="Rod shape-determining protein MreC, domain 2"/>
    <property type="match status" value="1"/>
</dbReference>
<dbReference type="Pfam" id="PF04085">
    <property type="entry name" value="MreC"/>
    <property type="match status" value="1"/>
</dbReference>
<evidence type="ECO:0000256" key="4">
    <source>
        <dbReference type="ARBA" id="ARBA00032089"/>
    </source>
</evidence>
<keyword evidence="3" id="KW-0133">Cell shape</keyword>
<evidence type="ECO:0000256" key="5">
    <source>
        <dbReference type="SAM" id="Coils"/>
    </source>
</evidence>
<dbReference type="InterPro" id="IPR007221">
    <property type="entry name" value="MreC"/>
</dbReference>
<evidence type="ECO:0000256" key="3">
    <source>
        <dbReference type="ARBA" id="ARBA00022960"/>
    </source>
</evidence>
<feature type="coiled-coil region" evidence="5">
    <location>
        <begin position="64"/>
        <end position="91"/>
    </location>
</feature>
<dbReference type="EMBL" id="JADEWC010000005">
    <property type="protein sequence ID" value="MBE9221832.1"/>
    <property type="molecule type" value="Genomic_DNA"/>
</dbReference>
<name>A0ABR9V1Q8_9CHRO</name>
<dbReference type="Proteomes" id="UP000654604">
    <property type="component" value="Unassembled WGS sequence"/>
</dbReference>
<dbReference type="PANTHER" id="PTHR34138:SF1">
    <property type="entry name" value="CELL SHAPE-DETERMINING PROTEIN MREC"/>
    <property type="match status" value="1"/>
</dbReference>
<dbReference type="InterPro" id="IPR042177">
    <property type="entry name" value="Cell/Rod_1"/>
</dbReference>
<evidence type="ECO:0000256" key="2">
    <source>
        <dbReference type="ARBA" id="ARBA00013855"/>
    </source>
</evidence>
<gene>
    <name evidence="8" type="primary">mreC</name>
    <name evidence="8" type="ORF">IQ215_03900</name>
</gene>
<dbReference type="Gene3D" id="2.40.10.340">
    <property type="entry name" value="Rod shape-determining protein MreC, domain 1"/>
    <property type="match status" value="1"/>
</dbReference>
<keyword evidence="6" id="KW-0812">Transmembrane</keyword>
<dbReference type="NCBIfam" id="TIGR00219">
    <property type="entry name" value="mreC"/>
    <property type="match status" value="1"/>
</dbReference>
<dbReference type="InterPro" id="IPR055342">
    <property type="entry name" value="MreC_beta-barrel_core"/>
</dbReference>
<protein>
    <recommendedName>
        <fullName evidence="2">Cell shape-determining protein MreC</fullName>
    </recommendedName>
    <alternativeName>
        <fullName evidence="4">Cell shape protein MreC</fullName>
    </alternativeName>
</protein>
<organism evidence="8 9">
    <name type="scientific">Cyanobacterium stanieri LEGE 03274</name>
    <dbReference type="NCBI Taxonomy" id="1828756"/>
    <lineage>
        <taxon>Bacteria</taxon>
        <taxon>Bacillati</taxon>
        <taxon>Cyanobacteriota</taxon>
        <taxon>Cyanophyceae</taxon>
        <taxon>Oscillatoriophycideae</taxon>
        <taxon>Chroococcales</taxon>
        <taxon>Geminocystaceae</taxon>
        <taxon>Cyanobacterium</taxon>
    </lineage>
</organism>
<keyword evidence="6" id="KW-1133">Transmembrane helix</keyword>
<evidence type="ECO:0000256" key="6">
    <source>
        <dbReference type="SAM" id="Phobius"/>
    </source>
</evidence>
<dbReference type="RefSeq" id="WP_193800012.1">
    <property type="nucleotide sequence ID" value="NZ_JADEWC010000005.1"/>
</dbReference>
<dbReference type="InterPro" id="IPR042175">
    <property type="entry name" value="Cell/Rod_MreC_2"/>
</dbReference>
<evidence type="ECO:0000259" key="7">
    <source>
        <dbReference type="Pfam" id="PF04085"/>
    </source>
</evidence>
<reference evidence="8 9" key="1">
    <citation type="submission" date="2020-10" db="EMBL/GenBank/DDBJ databases">
        <authorList>
            <person name="Castelo-Branco R."/>
            <person name="Eusebio N."/>
            <person name="Adriana R."/>
            <person name="Vieira A."/>
            <person name="Brugerolle De Fraissinette N."/>
            <person name="Rezende De Castro R."/>
            <person name="Schneider M.P."/>
            <person name="Vasconcelos V."/>
            <person name="Leao P.N."/>
        </authorList>
    </citation>
    <scope>NUCLEOTIDE SEQUENCE [LARGE SCALE GENOMIC DNA]</scope>
    <source>
        <strain evidence="8 9">LEGE 03274</strain>
    </source>
</reference>
<evidence type="ECO:0000313" key="8">
    <source>
        <dbReference type="EMBL" id="MBE9221832.1"/>
    </source>
</evidence>